<feature type="domain" description="Metalloprotease TldD/E N-terminal" evidence="5">
    <location>
        <begin position="17"/>
        <end position="80"/>
    </location>
</feature>
<evidence type="ECO:0000313" key="9">
    <source>
        <dbReference type="Proteomes" id="UP000309061"/>
    </source>
</evidence>
<dbReference type="InterPro" id="IPR035068">
    <property type="entry name" value="TldD/PmbA_N"/>
</dbReference>
<evidence type="ECO:0000256" key="2">
    <source>
        <dbReference type="ARBA" id="ARBA00022670"/>
    </source>
</evidence>
<dbReference type="KEGG" id="mhey:H2LOC_003115"/>
<keyword evidence="4" id="KW-0482">Metalloprotease</keyword>
<keyword evidence="9" id="KW-1185">Reference proteome</keyword>
<dbReference type="InterPro" id="IPR051463">
    <property type="entry name" value="Peptidase_U62_metallo"/>
</dbReference>
<evidence type="ECO:0000313" key="8">
    <source>
        <dbReference type="EMBL" id="QGM44760.1"/>
    </source>
</evidence>
<proteinExistence type="inferred from homology"/>
<dbReference type="GO" id="GO:0006508">
    <property type="term" value="P:proteolysis"/>
    <property type="evidence" value="ECO:0007669"/>
    <property type="project" value="UniProtKB-KW"/>
</dbReference>
<evidence type="ECO:0000259" key="6">
    <source>
        <dbReference type="Pfam" id="PF19289"/>
    </source>
</evidence>
<evidence type="ECO:0000259" key="7">
    <source>
        <dbReference type="Pfam" id="PF19290"/>
    </source>
</evidence>
<name>A0A6B8KEG9_9HYPH</name>
<dbReference type="InterPro" id="IPR045569">
    <property type="entry name" value="Metalloprtase-TldD/E_C"/>
</dbReference>
<dbReference type="Proteomes" id="UP000309061">
    <property type="component" value="Chromosome"/>
</dbReference>
<dbReference type="PANTHER" id="PTHR30624:SF0">
    <property type="entry name" value="METALLOPROTEASE SLR0863"/>
    <property type="match status" value="1"/>
</dbReference>
<evidence type="ECO:0000256" key="3">
    <source>
        <dbReference type="ARBA" id="ARBA00022801"/>
    </source>
</evidence>
<dbReference type="Gene3D" id="3.30.2290.10">
    <property type="entry name" value="PmbA/TldD superfamily"/>
    <property type="match status" value="1"/>
</dbReference>
<protein>
    <submittedName>
        <fullName evidence="8">TldD/PmbA family protein</fullName>
    </submittedName>
</protein>
<dbReference type="InterPro" id="IPR002510">
    <property type="entry name" value="Metalloprtase-TldD/E_N"/>
</dbReference>
<evidence type="ECO:0000259" key="5">
    <source>
        <dbReference type="Pfam" id="PF01523"/>
    </source>
</evidence>
<sequence>MLERLAPFADRFTSPGELRRHVNSSSRIAMRKGVLLSNGQSRDGGISARVYRNGVYGFAAAPQDDDDAIRAAIAAAEDNADSVGRADAGGAPLAASALGEGVYDYRSARPSTTPAGRVEILRSLDAAIRGKFPHLVNVDITLSSHASEKTLVTSEGARAYSYVPRSVLGVKMAIEANDGLVELYNSLGGFGEIQDQSFEPLSLSAWLDDLYEELRRKAEGGQCEAGLQDVVLDSDLAGILAHEAIGHTCEADYVLAGSVAGDWVGEAVASEKITLVDYAGRGFDDKSSFAIHVDDEGTVCRDVTLIEKGVLRNFLHSKKTAAELGAEPAGNARAFSFSDEPLVRMRNTAIAAGADKLEDMIGAVESGYYLKRATNGQADFTSEFMFGVSCGYEIRKGKLGRAIRDTTISGVAFDMLKTVTHVGDEFRWSGAGGWCGKKQPIAVGMGGPAIKCKITVGGRG</sequence>
<dbReference type="RefSeq" id="WP_154331558.1">
    <property type="nucleotide sequence ID" value="NZ_CP046052.1"/>
</dbReference>
<dbReference type="GO" id="GO:0005829">
    <property type="term" value="C:cytosol"/>
    <property type="evidence" value="ECO:0007669"/>
    <property type="project" value="TreeGrafter"/>
</dbReference>
<evidence type="ECO:0000256" key="4">
    <source>
        <dbReference type="ARBA" id="ARBA00023049"/>
    </source>
</evidence>
<keyword evidence="3" id="KW-0378">Hydrolase</keyword>
<dbReference type="Pfam" id="PF19290">
    <property type="entry name" value="PmbA_TldD_2nd"/>
    <property type="match status" value="1"/>
</dbReference>
<feature type="domain" description="Metalloprotease TldD/E C-terminal" evidence="6">
    <location>
        <begin position="229"/>
        <end position="457"/>
    </location>
</feature>
<dbReference type="InterPro" id="IPR036059">
    <property type="entry name" value="TldD/PmbA_sf"/>
</dbReference>
<accession>A0A6B8KEG9</accession>
<dbReference type="GO" id="GO:0008237">
    <property type="term" value="F:metallopeptidase activity"/>
    <property type="evidence" value="ECO:0007669"/>
    <property type="project" value="UniProtKB-KW"/>
</dbReference>
<evidence type="ECO:0000256" key="1">
    <source>
        <dbReference type="ARBA" id="ARBA00005836"/>
    </source>
</evidence>
<organism evidence="8 9">
    <name type="scientific">Methylocystis heyeri</name>
    <dbReference type="NCBI Taxonomy" id="391905"/>
    <lineage>
        <taxon>Bacteria</taxon>
        <taxon>Pseudomonadati</taxon>
        <taxon>Pseudomonadota</taxon>
        <taxon>Alphaproteobacteria</taxon>
        <taxon>Hyphomicrobiales</taxon>
        <taxon>Methylocystaceae</taxon>
        <taxon>Methylocystis</taxon>
    </lineage>
</organism>
<feature type="domain" description="Metalloprotease TldD/E central" evidence="7">
    <location>
        <begin position="112"/>
        <end position="218"/>
    </location>
</feature>
<dbReference type="OrthoDB" id="9803213at2"/>
<dbReference type="Pfam" id="PF01523">
    <property type="entry name" value="PmbA_TldD_1st"/>
    <property type="match status" value="1"/>
</dbReference>
<comment type="similarity">
    <text evidence="1">Belongs to the peptidase U62 family.</text>
</comment>
<keyword evidence="2" id="KW-0645">Protease</keyword>
<dbReference type="Pfam" id="PF19289">
    <property type="entry name" value="PmbA_TldD_3rd"/>
    <property type="match status" value="1"/>
</dbReference>
<gene>
    <name evidence="8" type="ORF">H2LOC_003115</name>
</gene>
<reference evidence="8 9" key="1">
    <citation type="submission" date="2019-11" db="EMBL/GenBank/DDBJ databases">
        <title>The genome sequence of Methylocystis heyeri.</title>
        <authorList>
            <person name="Oshkin I.Y."/>
            <person name="Miroshnikov K."/>
            <person name="Dedysh S.N."/>
        </authorList>
    </citation>
    <scope>NUCLEOTIDE SEQUENCE [LARGE SCALE GENOMIC DNA]</scope>
    <source>
        <strain evidence="8 9">H2</strain>
    </source>
</reference>
<dbReference type="InterPro" id="IPR045570">
    <property type="entry name" value="Metalloprtase-TldD/E_cen_dom"/>
</dbReference>
<dbReference type="AlphaFoldDB" id="A0A6B8KEG9"/>
<dbReference type="EMBL" id="CP046052">
    <property type="protein sequence ID" value="QGM44760.1"/>
    <property type="molecule type" value="Genomic_DNA"/>
</dbReference>
<dbReference type="PANTHER" id="PTHR30624">
    <property type="entry name" value="UNCHARACTERIZED PROTEIN TLDD AND PMBA"/>
    <property type="match status" value="1"/>
</dbReference>
<dbReference type="SUPFAM" id="SSF111283">
    <property type="entry name" value="Putative modulator of DNA gyrase, PmbA/TldD"/>
    <property type="match status" value="1"/>
</dbReference>